<sequence>MPQALTGTWIGTWRSLPEPTPGAYELTPGAYEATPGAYELTPCAPTSADATDAPANTTAPADTTAPAAGARPGPRRGSIMSPYLPVRVYGRAEVPRGR</sequence>
<feature type="region of interest" description="Disordered" evidence="1">
    <location>
        <begin position="43"/>
        <end position="81"/>
    </location>
</feature>
<evidence type="ECO:0000313" key="3">
    <source>
        <dbReference type="Proteomes" id="UP000265325"/>
    </source>
</evidence>
<keyword evidence="3" id="KW-1185">Reference proteome</keyword>
<accession>A0A2P2GNV2</accession>
<dbReference type="AlphaFoldDB" id="A0A2P2GNV2"/>
<dbReference type="EMBL" id="LAQS01000025">
    <property type="protein sequence ID" value="KKZ72549.1"/>
    <property type="molecule type" value="Genomic_DNA"/>
</dbReference>
<reference evidence="2 3" key="1">
    <citation type="submission" date="2015-05" db="EMBL/GenBank/DDBJ databases">
        <title>Draft Genome assembly of Streptomyces showdoensis.</title>
        <authorList>
            <person name="Thapa K.K."/>
            <person name="Metsa-Ketela M."/>
        </authorList>
    </citation>
    <scope>NUCLEOTIDE SEQUENCE [LARGE SCALE GENOMIC DNA]</scope>
    <source>
        <strain evidence="2 3">ATCC 15227</strain>
    </source>
</reference>
<proteinExistence type="predicted"/>
<comment type="caution">
    <text evidence="2">The sequence shown here is derived from an EMBL/GenBank/DDBJ whole genome shotgun (WGS) entry which is preliminary data.</text>
</comment>
<organism evidence="2 3">
    <name type="scientific">Streptomyces showdoensis</name>
    <dbReference type="NCBI Taxonomy" id="68268"/>
    <lineage>
        <taxon>Bacteria</taxon>
        <taxon>Bacillati</taxon>
        <taxon>Actinomycetota</taxon>
        <taxon>Actinomycetes</taxon>
        <taxon>Kitasatosporales</taxon>
        <taxon>Streptomycetaceae</taxon>
        <taxon>Streptomyces</taxon>
    </lineage>
</organism>
<protein>
    <submittedName>
        <fullName evidence="2">Uncharacterized protein</fullName>
    </submittedName>
</protein>
<name>A0A2P2GNV2_STREW</name>
<evidence type="ECO:0000313" key="2">
    <source>
        <dbReference type="EMBL" id="KKZ72549.1"/>
    </source>
</evidence>
<evidence type="ECO:0000256" key="1">
    <source>
        <dbReference type="SAM" id="MobiDB-lite"/>
    </source>
</evidence>
<feature type="compositionally biased region" description="Low complexity" evidence="1">
    <location>
        <begin position="43"/>
        <end position="77"/>
    </location>
</feature>
<dbReference type="Proteomes" id="UP000265325">
    <property type="component" value="Unassembled WGS sequence"/>
</dbReference>
<gene>
    <name evidence="2" type="ORF">VO63_17555</name>
</gene>